<keyword evidence="2" id="KW-0342">GTP-binding</keyword>
<dbReference type="OrthoDB" id="25896at2759"/>
<accession>K0SI73</accession>
<dbReference type="SUPFAM" id="SSF52540">
    <property type="entry name" value="P-loop containing nucleoside triphosphate hydrolases"/>
    <property type="match status" value="1"/>
</dbReference>
<evidence type="ECO:0000256" key="1">
    <source>
        <dbReference type="ARBA" id="ARBA00022741"/>
    </source>
</evidence>
<dbReference type="PROSITE" id="PS51419">
    <property type="entry name" value="RAB"/>
    <property type="match status" value="1"/>
</dbReference>
<dbReference type="Pfam" id="PF08477">
    <property type="entry name" value="Roc"/>
    <property type="match status" value="1"/>
</dbReference>
<protein>
    <submittedName>
        <fullName evidence="4">Uncharacterized protein</fullName>
    </submittedName>
</protein>
<dbReference type="eggNOG" id="KOG0394">
    <property type="taxonomic scope" value="Eukaryota"/>
</dbReference>
<dbReference type="AlphaFoldDB" id="K0SI73"/>
<evidence type="ECO:0000313" key="4">
    <source>
        <dbReference type="EMBL" id="EJK65918.1"/>
    </source>
</evidence>
<organism evidence="4 5">
    <name type="scientific">Thalassiosira oceanica</name>
    <name type="common">Marine diatom</name>
    <dbReference type="NCBI Taxonomy" id="159749"/>
    <lineage>
        <taxon>Eukaryota</taxon>
        <taxon>Sar</taxon>
        <taxon>Stramenopiles</taxon>
        <taxon>Ochrophyta</taxon>
        <taxon>Bacillariophyta</taxon>
        <taxon>Coscinodiscophyceae</taxon>
        <taxon>Thalassiosirophycidae</taxon>
        <taxon>Thalassiosirales</taxon>
        <taxon>Thalassiosiraceae</taxon>
        <taxon>Thalassiosira</taxon>
    </lineage>
</organism>
<evidence type="ECO:0000313" key="5">
    <source>
        <dbReference type="Proteomes" id="UP000266841"/>
    </source>
</evidence>
<dbReference type="SMART" id="SM00175">
    <property type="entry name" value="RAB"/>
    <property type="match status" value="1"/>
</dbReference>
<dbReference type="InterPro" id="IPR027417">
    <property type="entry name" value="P-loop_NTPase"/>
</dbReference>
<comment type="caution">
    <text evidence="4">The sequence shown here is derived from an EMBL/GenBank/DDBJ whole genome shotgun (WGS) entry which is preliminary data.</text>
</comment>
<dbReference type="PANTHER" id="PTHR24073">
    <property type="entry name" value="DRAB5-RELATED"/>
    <property type="match status" value="1"/>
</dbReference>
<dbReference type="Gene3D" id="3.40.50.300">
    <property type="entry name" value="P-loop containing nucleotide triphosphate hydrolases"/>
    <property type="match status" value="1"/>
</dbReference>
<name>K0SI73_THAOC</name>
<dbReference type="EMBL" id="AGNL01015376">
    <property type="protein sequence ID" value="EJK65918.1"/>
    <property type="molecule type" value="Genomic_DNA"/>
</dbReference>
<keyword evidence="5" id="KW-1185">Reference proteome</keyword>
<keyword evidence="1" id="KW-0547">Nucleotide-binding</keyword>
<reference evidence="4 5" key="1">
    <citation type="journal article" date="2012" name="Genome Biol.">
        <title>Genome and low-iron response of an oceanic diatom adapted to chronic iron limitation.</title>
        <authorList>
            <person name="Lommer M."/>
            <person name="Specht M."/>
            <person name="Roy A.S."/>
            <person name="Kraemer L."/>
            <person name="Andreson R."/>
            <person name="Gutowska M.A."/>
            <person name="Wolf J."/>
            <person name="Bergner S.V."/>
            <person name="Schilhabel M.B."/>
            <person name="Klostermeier U.C."/>
            <person name="Beiko R.G."/>
            <person name="Rosenstiel P."/>
            <person name="Hippler M."/>
            <person name="Laroche J."/>
        </authorList>
    </citation>
    <scope>NUCLEOTIDE SEQUENCE [LARGE SCALE GENOMIC DNA]</scope>
    <source>
        <strain evidence="4 5">CCMP1005</strain>
    </source>
</reference>
<proteinExistence type="predicted"/>
<gene>
    <name evidence="4" type="ORF">THAOC_13185</name>
</gene>
<dbReference type="GO" id="GO:0005525">
    <property type="term" value="F:GTP binding"/>
    <property type="evidence" value="ECO:0007669"/>
    <property type="project" value="UniProtKB-KW"/>
</dbReference>
<evidence type="ECO:0000256" key="3">
    <source>
        <dbReference type="SAM" id="MobiDB-lite"/>
    </source>
</evidence>
<sequence>MSPMQKDLRLKVIVLGSAGAGKTCLLRRYIHGTFEGTGSPYKTGKKRTTTSTLGADYYVKKVANPLKQRSNSVASSAVKSDAQILVQLWDTAGKERLKPQSHPSQYDAKSSFFQFLSIKPSKRNLLNNKWHRYNNWGNLDDYNLISSLDDDVDEQDLGPNHLGPSLDEPFRSHSRGDALFRHIDACMFVYDATSSMSFLHLMQWHSEWMAKIKHWEEEACKGRNDSHKQRRNIPFIVVATKIDLLEQQNMRPRNRNARSIMGFDRYAGQDHLYEYAAEATKDDIQCTLEESSCRISDNPNHVGRLTYSLNETLWSRDAAYLDTLARIDDDLPANRQMIMVWCQRNGIPHVEASALDGRGVDEAMELLIQSSAKENMTRGHREMSSAAAPAQENNTHHEPEDEHIRDATQFEKINDHGSHTSDGDEAAGLSDTSQLGSSQYYFVYEPRSSGSGDLFERYQSRDEKHCSLRSCWRGFFFNCIR</sequence>
<feature type="region of interest" description="Disordered" evidence="3">
    <location>
        <begin position="376"/>
        <end position="401"/>
    </location>
</feature>
<evidence type="ECO:0000256" key="2">
    <source>
        <dbReference type="ARBA" id="ARBA00023134"/>
    </source>
</evidence>
<dbReference type="Proteomes" id="UP000266841">
    <property type="component" value="Unassembled WGS sequence"/>
</dbReference>
<dbReference type="PRINTS" id="PR00449">
    <property type="entry name" value="RASTRNSFRMNG"/>
</dbReference>